<sequence>MEKSCASSTQLSVTEEAVLDLVVAVLDHGVVDLVHDSESQSAGYIKATLFSLTAHSVSTVRIELELLPSTLTNTSFLFTLKDKIMSHGCRFPFEHIYCGTVVLFNICKFESSTYLR</sequence>
<comment type="caution">
    <text evidence="1">The sequence shown here is derived from an EMBL/GenBank/DDBJ whole genome shotgun (WGS) entry which is preliminary data.</text>
</comment>
<protein>
    <submittedName>
        <fullName evidence="1">Uncharacterized protein</fullName>
    </submittedName>
</protein>
<dbReference type="EMBL" id="CAJVCH010570787">
    <property type="protein sequence ID" value="CAG7835876.1"/>
    <property type="molecule type" value="Genomic_DNA"/>
</dbReference>
<gene>
    <name evidence="1" type="ORF">AFUS01_LOCUS45191</name>
</gene>
<dbReference type="AlphaFoldDB" id="A0A8J2Q652"/>
<name>A0A8J2Q652_9HEXA</name>
<evidence type="ECO:0000313" key="2">
    <source>
        <dbReference type="Proteomes" id="UP000708208"/>
    </source>
</evidence>
<keyword evidence="2" id="KW-1185">Reference proteome</keyword>
<reference evidence="1" key="1">
    <citation type="submission" date="2021-06" db="EMBL/GenBank/DDBJ databases">
        <authorList>
            <person name="Hodson N. C."/>
            <person name="Mongue J. A."/>
            <person name="Jaron S. K."/>
        </authorList>
    </citation>
    <scope>NUCLEOTIDE SEQUENCE</scope>
</reference>
<dbReference type="Proteomes" id="UP000708208">
    <property type="component" value="Unassembled WGS sequence"/>
</dbReference>
<evidence type="ECO:0000313" key="1">
    <source>
        <dbReference type="EMBL" id="CAG7835876.1"/>
    </source>
</evidence>
<accession>A0A8J2Q652</accession>
<proteinExistence type="predicted"/>
<organism evidence="1 2">
    <name type="scientific">Allacma fusca</name>
    <dbReference type="NCBI Taxonomy" id="39272"/>
    <lineage>
        <taxon>Eukaryota</taxon>
        <taxon>Metazoa</taxon>
        <taxon>Ecdysozoa</taxon>
        <taxon>Arthropoda</taxon>
        <taxon>Hexapoda</taxon>
        <taxon>Collembola</taxon>
        <taxon>Symphypleona</taxon>
        <taxon>Sminthuridae</taxon>
        <taxon>Allacma</taxon>
    </lineage>
</organism>